<dbReference type="InterPro" id="IPR020930">
    <property type="entry name" value="Ribosomal_uL5_bac-type"/>
</dbReference>
<evidence type="ECO:0000313" key="10">
    <source>
        <dbReference type="Proteomes" id="UP001499895"/>
    </source>
</evidence>
<keyword evidence="4 5" id="KW-0687">Ribonucleoprotein</keyword>
<keyword evidence="2 5" id="KW-0694">RNA-binding</keyword>
<evidence type="ECO:0000256" key="3">
    <source>
        <dbReference type="ARBA" id="ARBA00022980"/>
    </source>
</evidence>
<comment type="function">
    <text evidence="5">This is one of the proteins that binds to the 5S RNA in the ribosome where it forms part of the central protuberance.</text>
</comment>
<accession>A0ABP3KMN7</accession>
<evidence type="ECO:0000256" key="2">
    <source>
        <dbReference type="ARBA" id="ARBA00022884"/>
    </source>
</evidence>
<keyword evidence="10" id="KW-1185">Reference proteome</keyword>
<comment type="caution">
    <text evidence="9">The sequence shown here is derived from an EMBL/GenBank/DDBJ whole genome shotgun (WGS) entry which is preliminary data.</text>
</comment>
<dbReference type="Gene3D" id="2.40.240.10">
    <property type="entry name" value="Ribosomal Protein L25, Chain P"/>
    <property type="match status" value="1"/>
</dbReference>
<feature type="domain" description="Large ribosomal subunit protein bL25 beta" evidence="8">
    <location>
        <begin position="98"/>
        <end position="178"/>
    </location>
</feature>
<gene>
    <name evidence="5" type="primary">rplY</name>
    <name evidence="5" type="synonym">ctc</name>
    <name evidence="9" type="ORF">GCM10009544_51010</name>
</gene>
<dbReference type="InterPro" id="IPR020057">
    <property type="entry name" value="Ribosomal_bL25_b-dom"/>
</dbReference>
<dbReference type="InterPro" id="IPR037121">
    <property type="entry name" value="Ribosomal_bL25_C"/>
</dbReference>
<organism evidence="9 10">
    <name type="scientific">Streptomyces stramineus</name>
    <dbReference type="NCBI Taxonomy" id="173861"/>
    <lineage>
        <taxon>Bacteria</taxon>
        <taxon>Bacillati</taxon>
        <taxon>Actinomycetota</taxon>
        <taxon>Actinomycetes</taxon>
        <taxon>Kitasatosporales</taxon>
        <taxon>Streptomycetaceae</taxon>
        <taxon>Streptomyces</taxon>
    </lineage>
</organism>
<dbReference type="InterPro" id="IPR011035">
    <property type="entry name" value="Ribosomal_bL25/Gln-tRNA_synth"/>
</dbReference>
<sequence length="211" mass="22427">MAEVKLTAEPRTEFGKGYARRIRRADKVPAVVYGHGADPKHVAIDGHALMMALKTPNVLIRLDINGKSELVIPKAVQREALRGFLVHVDLLTVKKGEKVTVEVPVHTEGELAPGGNLLEHILNALPVEAEATHIPEGFTVSIEGLEAGHTIRAKDIELPRGSTLAVDEDAAVLQVVAAQEAPAEGEEEEEAEEGAAAEPEGEKPEAAAAES</sequence>
<evidence type="ECO:0000256" key="1">
    <source>
        <dbReference type="ARBA" id="ARBA00022730"/>
    </source>
</evidence>
<dbReference type="PANTHER" id="PTHR33284">
    <property type="entry name" value="RIBOSOMAL PROTEIN L25/GLN-TRNA SYNTHETASE, ANTI-CODON-BINDING DOMAIN-CONTAINING PROTEIN"/>
    <property type="match status" value="1"/>
</dbReference>
<evidence type="ECO:0000256" key="4">
    <source>
        <dbReference type="ARBA" id="ARBA00023274"/>
    </source>
</evidence>
<dbReference type="InterPro" id="IPR029751">
    <property type="entry name" value="Ribosomal_L25_dom"/>
</dbReference>
<name>A0ABP3KMN7_9ACTN</name>
<reference evidence="10" key="1">
    <citation type="journal article" date="2019" name="Int. J. Syst. Evol. Microbiol.">
        <title>The Global Catalogue of Microorganisms (GCM) 10K type strain sequencing project: providing services to taxonomists for standard genome sequencing and annotation.</title>
        <authorList>
            <consortium name="The Broad Institute Genomics Platform"/>
            <consortium name="The Broad Institute Genome Sequencing Center for Infectious Disease"/>
            <person name="Wu L."/>
            <person name="Ma J."/>
        </authorList>
    </citation>
    <scope>NUCLEOTIDE SEQUENCE [LARGE SCALE GENOMIC DNA]</scope>
    <source>
        <strain evidence="10">JCM 10649</strain>
    </source>
</reference>
<dbReference type="NCBIfam" id="TIGR00731">
    <property type="entry name" value="bL25_bact_ctc"/>
    <property type="match status" value="1"/>
</dbReference>
<dbReference type="GO" id="GO:0005840">
    <property type="term" value="C:ribosome"/>
    <property type="evidence" value="ECO:0007669"/>
    <property type="project" value="UniProtKB-KW"/>
</dbReference>
<proteinExistence type="inferred from homology"/>
<dbReference type="Pfam" id="PF01386">
    <property type="entry name" value="Ribosomal_L25p"/>
    <property type="match status" value="1"/>
</dbReference>
<dbReference type="Proteomes" id="UP001499895">
    <property type="component" value="Unassembled WGS sequence"/>
</dbReference>
<keyword evidence="3 5" id="KW-0689">Ribosomal protein</keyword>
<dbReference type="InterPro" id="IPR001021">
    <property type="entry name" value="Ribosomal_bL25_long"/>
</dbReference>
<feature type="domain" description="Large ribosomal subunit protein bL25 L25" evidence="7">
    <location>
        <begin position="6"/>
        <end position="90"/>
    </location>
</feature>
<dbReference type="PANTHER" id="PTHR33284:SF1">
    <property type="entry name" value="RIBOSOMAL PROTEIN L25_GLN-TRNA SYNTHETASE, ANTI-CODON-BINDING DOMAIN-CONTAINING PROTEIN"/>
    <property type="match status" value="1"/>
</dbReference>
<dbReference type="HAMAP" id="MF_01334">
    <property type="entry name" value="Ribosomal_bL25_CTC"/>
    <property type="match status" value="1"/>
</dbReference>
<dbReference type="NCBIfam" id="NF004131">
    <property type="entry name" value="PRK05618.2-1"/>
    <property type="match status" value="1"/>
</dbReference>
<evidence type="ECO:0000256" key="5">
    <source>
        <dbReference type="HAMAP-Rule" id="MF_01334"/>
    </source>
</evidence>
<dbReference type="Pfam" id="PF14693">
    <property type="entry name" value="Ribosomal_TL5_C"/>
    <property type="match status" value="1"/>
</dbReference>
<dbReference type="EMBL" id="BAAAHB010000077">
    <property type="protein sequence ID" value="GAA0482931.1"/>
    <property type="molecule type" value="Genomic_DNA"/>
</dbReference>
<dbReference type="RefSeq" id="WP_344094975.1">
    <property type="nucleotide sequence ID" value="NZ_BAAAHB010000077.1"/>
</dbReference>
<evidence type="ECO:0000259" key="8">
    <source>
        <dbReference type="Pfam" id="PF14693"/>
    </source>
</evidence>
<protein>
    <recommendedName>
        <fullName evidence="5">Large ribosomal subunit protein bL25</fullName>
    </recommendedName>
    <alternativeName>
        <fullName evidence="5">General stress protein CTC</fullName>
    </alternativeName>
</protein>
<evidence type="ECO:0000313" key="9">
    <source>
        <dbReference type="EMBL" id="GAA0482931.1"/>
    </source>
</evidence>
<dbReference type="SUPFAM" id="SSF50715">
    <property type="entry name" value="Ribosomal protein L25-like"/>
    <property type="match status" value="1"/>
</dbReference>
<dbReference type="CDD" id="cd00495">
    <property type="entry name" value="Ribosomal_L25_TL5_CTC"/>
    <property type="match status" value="1"/>
</dbReference>
<feature type="region of interest" description="Disordered" evidence="6">
    <location>
        <begin position="177"/>
        <end position="211"/>
    </location>
</feature>
<evidence type="ECO:0000256" key="6">
    <source>
        <dbReference type="SAM" id="MobiDB-lite"/>
    </source>
</evidence>
<evidence type="ECO:0000259" key="7">
    <source>
        <dbReference type="Pfam" id="PF01386"/>
    </source>
</evidence>
<comment type="subunit">
    <text evidence="5">Part of the 50S ribosomal subunit; part of the 5S rRNA/L5/L18/L25 subcomplex. Contacts the 5S rRNA. Binds to the 5S rRNA independently of L5 and L18.</text>
</comment>
<dbReference type="Gene3D" id="2.170.120.20">
    <property type="entry name" value="Ribosomal protein L25, beta domain"/>
    <property type="match status" value="1"/>
</dbReference>
<keyword evidence="1 5" id="KW-0699">rRNA-binding</keyword>
<comment type="similarity">
    <text evidence="5">Belongs to the bacterial ribosomal protein bL25 family. CTC subfamily.</text>
</comment>
<feature type="compositionally biased region" description="Acidic residues" evidence="6">
    <location>
        <begin position="183"/>
        <end position="195"/>
    </location>
</feature>
<dbReference type="InterPro" id="IPR020056">
    <property type="entry name" value="Rbsml_bL25/Gln-tRNA_synth_N"/>
</dbReference>